<reference evidence="1" key="1">
    <citation type="submission" date="2020-03" db="EMBL/GenBank/DDBJ databases">
        <title>The deep terrestrial virosphere.</title>
        <authorList>
            <person name="Holmfeldt K."/>
            <person name="Nilsson E."/>
            <person name="Simone D."/>
            <person name="Lopez-Fernandez M."/>
            <person name="Wu X."/>
            <person name="de Brujin I."/>
            <person name="Lundin D."/>
            <person name="Andersson A."/>
            <person name="Bertilsson S."/>
            <person name="Dopson M."/>
        </authorList>
    </citation>
    <scope>NUCLEOTIDE SEQUENCE</scope>
    <source>
        <strain evidence="1">MM171B00234</strain>
    </source>
</reference>
<dbReference type="AlphaFoldDB" id="A0A6M3M9U5"/>
<name>A0A6M3M9U5_9ZZZZ</name>
<accession>A0A6M3M9U5</accession>
<gene>
    <name evidence="1" type="ORF">MM171B00234_0058</name>
</gene>
<protein>
    <submittedName>
        <fullName evidence="1">Uncharacterized protein</fullName>
    </submittedName>
</protein>
<organism evidence="1">
    <name type="scientific">viral metagenome</name>
    <dbReference type="NCBI Taxonomy" id="1070528"/>
    <lineage>
        <taxon>unclassified sequences</taxon>
        <taxon>metagenomes</taxon>
        <taxon>organismal metagenomes</taxon>
    </lineage>
</organism>
<proteinExistence type="predicted"/>
<evidence type="ECO:0000313" key="1">
    <source>
        <dbReference type="EMBL" id="QJB04557.1"/>
    </source>
</evidence>
<dbReference type="EMBL" id="MT143884">
    <property type="protein sequence ID" value="QJB04557.1"/>
    <property type="molecule type" value="Genomic_DNA"/>
</dbReference>
<sequence>MSVYVSLERIIEDPLENIKSTLEGMNVFGKVDEGTEIYQGTEPWAIILPGPDTISLDANQQLKHTMRVYVNYLQAQGSGTLSELRAIGEAAHDVLMEDQTRGGTCFNCLPISWHPGFMTSGEYTFVGIQSMWGAENWQTFPLPASIGHEWTAMDDVVEKIVAAFKDELLDVPGIDDINEGEEVYLGEGTVAWVIPGPTSIGSFSRARLQHTMTLYQNLLTASTTMTLAEMRRIGEAAYDALMQDITHDQSCSSCLPRLWHPGFIQFGPVSYVGILSDWEAKILQTYTPT</sequence>